<dbReference type="AlphaFoldDB" id="A0A517SSZ4"/>
<dbReference type="EMBL" id="CP036272">
    <property type="protein sequence ID" value="QDT59246.1"/>
    <property type="molecule type" value="Genomic_DNA"/>
</dbReference>
<evidence type="ECO:0000313" key="10">
    <source>
        <dbReference type="Proteomes" id="UP000315003"/>
    </source>
</evidence>
<evidence type="ECO:0000256" key="6">
    <source>
        <dbReference type="ARBA" id="ARBA00023143"/>
    </source>
</evidence>
<dbReference type="Pfam" id="PF06429">
    <property type="entry name" value="Flg_bbr_C"/>
    <property type="match status" value="1"/>
</dbReference>
<dbReference type="SUPFAM" id="SSF64518">
    <property type="entry name" value="Phase 1 flagellin"/>
    <property type="match status" value="1"/>
</dbReference>
<dbReference type="NCBIfam" id="TIGR02492">
    <property type="entry name" value="flgK_ends"/>
    <property type="match status" value="1"/>
</dbReference>
<keyword evidence="10" id="KW-1185">Reference proteome</keyword>
<dbReference type="GO" id="GO:0005576">
    <property type="term" value="C:extracellular region"/>
    <property type="evidence" value="ECO:0007669"/>
    <property type="project" value="UniProtKB-SubCell"/>
</dbReference>
<dbReference type="OrthoDB" id="9802553at2"/>
<dbReference type="GO" id="GO:0044780">
    <property type="term" value="P:bacterial-type flagellum assembly"/>
    <property type="evidence" value="ECO:0007669"/>
    <property type="project" value="InterPro"/>
</dbReference>
<dbReference type="GO" id="GO:0009424">
    <property type="term" value="C:bacterial-type flagellum hook"/>
    <property type="evidence" value="ECO:0007669"/>
    <property type="project" value="InterPro"/>
</dbReference>
<organism evidence="9 10">
    <name type="scientific">Stieleria bergensis</name>
    <dbReference type="NCBI Taxonomy" id="2528025"/>
    <lineage>
        <taxon>Bacteria</taxon>
        <taxon>Pseudomonadati</taxon>
        <taxon>Planctomycetota</taxon>
        <taxon>Planctomycetia</taxon>
        <taxon>Pirellulales</taxon>
        <taxon>Pirellulaceae</taxon>
        <taxon>Stieleria</taxon>
    </lineage>
</organism>
<evidence type="ECO:0000256" key="5">
    <source>
        <dbReference type="ARBA" id="ARBA00022525"/>
    </source>
</evidence>
<evidence type="ECO:0000256" key="3">
    <source>
        <dbReference type="ARBA" id="ARBA00009677"/>
    </source>
</evidence>
<dbReference type="InterPro" id="IPR002371">
    <property type="entry name" value="FlgK"/>
</dbReference>
<evidence type="ECO:0000256" key="2">
    <source>
        <dbReference type="ARBA" id="ARBA00004613"/>
    </source>
</evidence>
<evidence type="ECO:0000259" key="7">
    <source>
        <dbReference type="Pfam" id="PF06429"/>
    </source>
</evidence>
<keyword evidence="9" id="KW-0966">Cell projection</keyword>
<comment type="similarity">
    <text evidence="3">Belongs to the flagella basal body rod proteins family.</text>
</comment>
<feature type="domain" description="Flagellar basal-body/hook protein C-terminal" evidence="7">
    <location>
        <begin position="611"/>
        <end position="652"/>
    </location>
</feature>
<proteinExistence type="inferred from homology"/>
<dbReference type="GO" id="GO:0005198">
    <property type="term" value="F:structural molecule activity"/>
    <property type="evidence" value="ECO:0007669"/>
    <property type="project" value="InterPro"/>
</dbReference>
<dbReference type="InterPro" id="IPR010930">
    <property type="entry name" value="Flg_bb/hook_C_dom"/>
</dbReference>
<dbReference type="Pfam" id="PF22638">
    <property type="entry name" value="FlgK_D1"/>
    <property type="match status" value="1"/>
</dbReference>
<keyword evidence="9" id="KW-0969">Cilium</keyword>
<feature type="domain" description="Flagellar hook-associated protein FlgK helical" evidence="8">
    <location>
        <begin position="93"/>
        <end position="308"/>
    </location>
</feature>
<sequence>MQRFSIGLSALRTSQYLLESVSNNISNAGTEGYHRRQVDLQARNPQTRYNFRVGDGVDVGSVRRLRDAVAEDTLLSVSGDVSRVDRLVTVQRQIEAALLAGDDAIGLTLDTFFSDITRLSSAPGEVALQTSVRESAADLSDLLRNSAAELNGIRTNLEMQIFNEIEQANQHFIDVSTTSDTIARQLNQGFTPNHEFDQRDLSVTRLNEIVGLRRYDEPDGDMTLIIGRHASKQGLKPDRINVVQTGQQIELYLNDSSQPLEIEGGRLAGLLELYNSTVPQFNDRLDHLANELIHQVNQIHATGLGSAGGYQFSIGNVPVSDSTALLQDAFPNANLSAGEITVGLVDENGVRTTEVISIDPAADTLDDVLTTLNAVTGFSGQVRADDQKVQFMASPGRRFDFAGGFATEPDMTLVTGTSVATLTGAYQGDSNQEISVQISGSGSIGSANSLVAEVYSAGGDLLRQFNLGDGYEPGSEVELWEGVRVSFSAGDLNNADQFGTRLTANGDTSGLLSAIGINAFFSGSNANDIAVDEALLSDSTRFAVGLSGDVSDTRNLRRMMDLADATIMPDSQTLSQYSDQTGMLLGFEISANTSLSASLNAYQNRLEQERDSVSGVDLNEELVNLQRYQKAYEAAVRVIQANDSLLTELLNII</sequence>
<keyword evidence="5" id="KW-0964">Secreted</keyword>
<evidence type="ECO:0000256" key="4">
    <source>
        <dbReference type="ARBA" id="ARBA00016244"/>
    </source>
</evidence>
<dbReference type="Proteomes" id="UP000315003">
    <property type="component" value="Chromosome"/>
</dbReference>
<keyword evidence="6" id="KW-0975">Bacterial flagellum</keyword>
<comment type="subcellular location">
    <subcellularLocation>
        <location evidence="1">Bacterial flagellum</location>
    </subcellularLocation>
    <subcellularLocation>
        <location evidence="2">Secreted</location>
    </subcellularLocation>
</comment>
<reference evidence="9 10" key="1">
    <citation type="submission" date="2019-02" db="EMBL/GenBank/DDBJ databases">
        <title>Deep-cultivation of Planctomycetes and their phenomic and genomic characterization uncovers novel biology.</title>
        <authorList>
            <person name="Wiegand S."/>
            <person name="Jogler M."/>
            <person name="Boedeker C."/>
            <person name="Pinto D."/>
            <person name="Vollmers J."/>
            <person name="Rivas-Marin E."/>
            <person name="Kohn T."/>
            <person name="Peeters S.H."/>
            <person name="Heuer A."/>
            <person name="Rast P."/>
            <person name="Oberbeckmann S."/>
            <person name="Bunk B."/>
            <person name="Jeske O."/>
            <person name="Meyerdierks A."/>
            <person name="Storesund J.E."/>
            <person name="Kallscheuer N."/>
            <person name="Luecker S."/>
            <person name="Lage O.M."/>
            <person name="Pohl T."/>
            <person name="Merkel B.J."/>
            <person name="Hornburger P."/>
            <person name="Mueller R.-W."/>
            <person name="Bruemmer F."/>
            <person name="Labrenz M."/>
            <person name="Spormann A.M."/>
            <person name="Op den Camp H."/>
            <person name="Overmann J."/>
            <person name="Amann R."/>
            <person name="Jetten M.S.M."/>
            <person name="Mascher T."/>
            <person name="Medema M.H."/>
            <person name="Devos D.P."/>
            <person name="Kaster A.-K."/>
            <person name="Ovreas L."/>
            <person name="Rohde M."/>
            <person name="Galperin M.Y."/>
            <person name="Jogler C."/>
        </authorList>
    </citation>
    <scope>NUCLEOTIDE SEQUENCE [LARGE SCALE GENOMIC DNA]</scope>
    <source>
        <strain evidence="9 10">SV_7m_r</strain>
    </source>
</reference>
<evidence type="ECO:0000256" key="1">
    <source>
        <dbReference type="ARBA" id="ARBA00004365"/>
    </source>
</evidence>
<evidence type="ECO:0000313" key="9">
    <source>
        <dbReference type="EMBL" id="QDT59246.1"/>
    </source>
</evidence>
<dbReference type="InterPro" id="IPR053927">
    <property type="entry name" value="FlgK_helical"/>
</dbReference>
<gene>
    <name evidence="9" type="primary">flgK</name>
    <name evidence="9" type="ORF">SV7mr_17530</name>
</gene>
<dbReference type="PANTHER" id="PTHR30033">
    <property type="entry name" value="FLAGELLAR HOOK-ASSOCIATED PROTEIN 1"/>
    <property type="match status" value="1"/>
</dbReference>
<name>A0A517SSZ4_9BACT</name>
<accession>A0A517SSZ4</accession>
<evidence type="ECO:0000259" key="8">
    <source>
        <dbReference type="Pfam" id="PF22638"/>
    </source>
</evidence>
<protein>
    <recommendedName>
        <fullName evidence="4">Flagellar hook-associated protein 1</fullName>
    </recommendedName>
</protein>
<dbReference type="PANTHER" id="PTHR30033:SF2">
    <property type="entry name" value="FLAGELLAR HOOK PROTEIN"/>
    <property type="match status" value="1"/>
</dbReference>
<dbReference type="RefSeq" id="WP_145270993.1">
    <property type="nucleotide sequence ID" value="NZ_CP036272.1"/>
</dbReference>
<keyword evidence="9" id="KW-0282">Flagellum</keyword>